<name>A0A6J5RKN0_9CAUD</name>
<reference evidence="1" key="1">
    <citation type="submission" date="2020-05" db="EMBL/GenBank/DDBJ databases">
        <authorList>
            <person name="Chiriac C."/>
            <person name="Salcher M."/>
            <person name="Ghai R."/>
            <person name="Kavagutti S V."/>
        </authorList>
    </citation>
    <scope>NUCLEOTIDE SEQUENCE</scope>
</reference>
<evidence type="ECO:0000313" key="1">
    <source>
        <dbReference type="EMBL" id="CAB4194298.1"/>
    </source>
</evidence>
<sequence>MSFATLRQQLADMIANPGVWTVYAYPPPTPTANSISVTPDEPYVEINNNTTSLYLTARFKLHLCVPLLDNQGNLGLIEDFILALVPKIDHTWINISSVSQPKILSIPTGDLLTSDVSIELLTSWSQT</sequence>
<accession>A0A6J5RKN0</accession>
<dbReference type="EMBL" id="LR797207">
    <property type="protein sequence ID" value="CAB4194298.1"/>
    <property type="molecule type" value="Genomic_DNA"/>
</dbReference>
<protein>
    <submittedName>
        <fullName evidence="1">Uncharacterized protein</fullName>
    </submittedName>
</protein>
<organism evidence="1">
    <name type="scientific">uncultured Caudovirales phage</name>
    <dbReference type="NCBI Taxonomy" id="2100421"/>
    <lineage>
        <taxon>Viruses</taxon>
        <taxon>Duplodnaviria</taxon>
        <taxon>Heunggongvirae</taxon>
        <taxon>Uroviricota</taxon>
        <taxon>Caudoviricetes</taxon>
        <taxon>Peduoviridae</taxon>
        <taxon>Maltschvirus</taxon>
        <taxon>Maltschvirus maltsch</taxon>
    </lineage>
</organism>
<proteinExistence type="predicted"/>
<gene>
    <name evidence="1" type="ORF">UFOVP1260_20</name>
</gene>